<feature type="region of interest" description="Disordered" evidence="11">
    <location>
        <begin position="496"/>
        <end position="517"/>
    </location>
</feature>
<feature type="domain" description="UBR-type" evidence="12">
    <location>
        <begin position="123"/>
        <end position="193"/>
    </location>
</feature>
<dbReference type="PANTHER" id="PTHR21497">
    <property type="entry name" value="UBIQUITIN LIGASE E3 ALPHA-RELATED"/>
    <property type="match status" value="1"/>
</dbReference>
<dbReference type="GO" id="GO:0005737">
    <property type="term" value="C:cytoplasm"/>
    <property type="evidence" value="ECO:0007669"/>
    <property type="project" value="TreeGrafter"/>
</dbReference>
<comment type="similarity">
    <text evidence="8 10">Belongs to the E3 ubiquitin-protein ligase UBR1-like family.</text>
</comment>
<dbReference type="KEGG" id="cqi:110730907"/>
<dbReference type="GeneID" id="110730907"/>
<name>A0A803MGU2_CHEQI</name>
<dbReference type="InterPro" id="IPR055194">
    <property type="entry name" value="UBR1-like_WH"/>
</dbReference>
<keyword evidence="7 10" id="KW-0862">Zinc</keyword>
<proteinExistence type="inferred from homology"/>
<keyword evidence="3 10" id="KW-0808">Transferase</keyword>
<dbReference type="EnsemblPlants" id="AUR62029194-RA">
    <property type="protein sequence ID" value="AUR62029194-RA:cds"/>
    <property type="gene ID" value="AUR62029194"/>
</dbReference>
<dbReference type="GO" id="GO:0008270">
    <property type="term" value="F:zinc ion binding"/>
    <property type="evidence" value="ECO:0007669"/>
    <property type="project" value="UniProtKB-UniRule"/>
</dbReference>
<dbReference type="GO" id="GO:0000151">
    <property type="term" value="C:ubiquitin ligase complex"/>
    <property type="evidence" value="ECO:0007669"/>
    <property type="project" value="TreeGrafter"/>
</dbReference>
<dbReference type="GO" id="GO:0071596">
    <property type="term" value="P:ubiquitin-dependent protein catabolic process via the N-end rule pathway"/>
    <property type="evidence" value="ECO:0007669"/>
    <property type="project" value="UniProtKB-UniRule"/>
</dbReference>
<dbReference type="SUPFAM" id="SSF46785">
    <property type="entry name" value="Winged helix' DNA-binding domain"/>
    <property type="match status" value="1"/>
</dbReference>
<evidence type="ECO:0000256" key="3">
    <source>
        <dbReference type="ARBA" id="ARBA00022679"/>
    </source>
</evidence>
<evidence type="ECO:0000256" key="4">
    <source>
        <dbReference type="ARBA" id="ARBA00022723"/>
    </source>
</evidence>
<evidence type="ECO:0000256" key="8">
    <source>
        <dbReference type="ARBA" id="ARBA00046341"/>
    </source>
</evidence>
<evidence type="ECO:0000259" key="12">
    <source>
        <dbReference type="PROSITE" id="PS51157"/>
    </source>
</evidence>
<evidence type="ECO:0000256" key="7">
    <source>
        <dbReference type="ARBA" id="ARBA00022833"/>
    </source>
</evidence>
<dbReference type="InterPro" id="IPR039164">
    <property type="entry name" value="UBR1-like"/>
</dbReference>
<dbReference type="GO" id="GO:0016567">
    <property type="term" value="P:protein ubiquitination"/>
    <property type="evidence" value="ECO:0007669"/>
    <property type="project" value="UniProtKB-UniRule"/>
</dbReference>
<dbReference type="InterPro" id="IPR036390">
    <property type="entry name" value="WH_DNA-bd_sf"/>
</dbReference>
<dbReference type="Gene3D" id="2.10.110.30">
    <property type="match status" value="1"/>
</dbReference>
<dbReference type="Gramene" id="AUR62029194-RA">
    <property type="protein sequence ID" value="AUR62029194-RA:cds"/>
    <property type="gene ID" value="AUR62029194"/>
</dbReference>
<dbReference type="GO" id="GO:0061630">
    <property type="term" value="F:ubiquitin protein ligase activity"/>
    <property type="evidence" value="ECO:0007669"/>
    <property type="project" value="UniProtKB-UniRule"/>
</dbReference>
<dbReference type="FunFam" id="2.10.110.30:FF:000002">
    <property type="entry name" value="Putative e3 ubiquitin-protein ligase ubr3"/>
    <property type="match status" value="1"/>
</dbReference>
<feature type="compositionally biased region" description="Basic and acidic residues" evidence="11">
    <location>
        <begin position="496"/>
        <end position="506"/>
    </location>
</feature>
<evidence type="ECO:0000313" key="13">
    <source>
        <dbReference type="EnsemblPlants" id="AUR62029194-RA:cds"/>
    </source>
</evidence>
<dbReference type="PANTHER" id="PTHR21497:SF53">
    <property type="entry name" value="E3 UBIQUITIN-PROTEIN LIGASE PRT6"/>
    <property type="match status" value="1"/>
</dbReference>
<evidence type="ECO:0000256" key="2">
    <source>
        <dbReference type="ARBA" id="ARBA00004906"/>
    </source>
</evidence>
<dbReference type="Proteomes" id="UP000596660">
    <property type="component" value="Unplaced"/>
</dbReference>
<dbReference type="OMA" id="GWYLWAS"/>
<evidence type="ECO:0000256" key="5">
    <source>
        <dbReference type="ARBA" id="ARBA00022771"/>
    </source>
</evidence>
<dbReference type="Pfam" id="PF22960">
    <property type="entry name" value="WHD_UBR1"/>
    <property type="match status" value="1"/>
</dbReference>
<dbReference type="RefSeq" id="XP_021766421.1">
    <property type="nucleotide sequence ID" value="XM_021910729.1"/>
</dbReference>
<keyword evidence="14" id="KW-1185">Reference proteome</keyword>
<keyword evidence="4 10" id="KW-0479">Metal-binding</keyword>
<dbReference type="InterPro" id="IPR044046">
    <property type="entry name" value="E3_ligase_UBR-like_C"/>
</dbReference>
<dbReference type="EC" id="2.3.2.27" evidence="10"/>
<protein>
    <recommendedName>
        <fullName evidence="10">E3 ubiquitin-protein ligase</fullName>
        <ecNumber evidence="10">2.3.2.27</ecNumber>
    </recommendedName>
</protein>
<dbReference type="Pfam" id="PF18995">
    <property type="entry name" value="PRT6_C"/>
    <property type="match status" value="1"/>
</dbReference>
<reference evidence="13" key="2">
    <citation type="submission" date="2021-03" db="UniProtKB">
        <authorList>
            <consortium name="EnsemblPlants"/>
        </authorList>
    </citation>
    <scope>IDENTIFICATION</scope>
</reference>
<evidence type="ECO:0000256" key="10">
    <source>
        <dbReference type="RuleBase" id="RU366018"/>
    </source>
</evidence>
<dbReference type="SMART" id="SM00396">
    <property type="entry name" value="ZnF_UBR1"/>
    <property type="match status" value="1"/>
</dbReference>
<evidence type="ECO:0000256" key="9">
    <source>
        <dbReference type="PROSITE-ProRule" id="PRU00508"/>
    </source>
</evidence>
<dbReference type="RefSeq" id="XP_021766423.1">
    <property type="nucleotide sequence ID" value="XM_021910731.1"/>
</dbReference>
<comment type="function">
    <text evidence="10">Ubiquitin ligase protein which is a component of the N-end rule pathway. Recognizes and binds to proteins bearing specific N-terminal residues that are destabilizing according to the N-end rule, leading to their ubiquitination and subsequent degradation.</text>
</comment>
<dbReference type="OrthoDB" id="26387at2759"/>
<dbReference type="UniPathway" id="UPA00143"/>
<keyword evidence="6 10" id="KW-0833">Ubl conjugation pathway</keyword>
<evidence type="ECO:0000256" key="6">
    <source>
        <dbReference type="ARBA" id="ARBA00022786"/>
    </source>
</evidence>
<dbReference type="Pfam" id="PF02207">
    <property type="entry name" value="zf-UBR"/>
    <property type="match status" value="1"/>
</dbReference>
<gene>
    <name evidence="13" type="primary">LOC110730907</name>
</gene>
<dbReference type="InterPro" id="IPR003126">
    <property type="entry name" value="Znf_UBR"/>
</dbReference>
<dbReference type="PROSITE" id="PS51157">
    <property type="entry name" value="ZF_UBR"/>
    <property type="match status" value="1"/>
</dbReference>
<evidence type="ECO:0000313" key="14">
    <source>
        <dbReference type="Proteomes" id="UP000596660"/>
    </source>
</evidence>
<dbReference type="RefSeq" id="XP_021766422.1">
    <property type="nucleotide sequence ID" value="XM_021910730.1"/>
</dbReference>
<dbReference type="CDD" id="cd16482">
    <property type="entry name" value="RING-H2_UBR1-like"/>
    <property type="match status" value="1"/>
</dbReference>
<evidence type="ECO:0000256" key="11">
    <source>
        <dbReference type="SAM" id="MobiDB-lite"/>
    </source>
</evidence>
<reference evidence="13" key="1">
    <citation type="journal article" date="2017" name="Nature">
        <title>The genome of Chenopodium quinoa.</title>
        <authorList>
            <person name="Jarvis D.E."/>
            <person name="Ho Y.S."/>
            <person name="Lightfoot D.J."/>
            <person name="Schmoeckel S.M."/>
            <person name="Li B."/>
            <person name="Borm T.J.A."/>
            <person name="Ohyanagi H."/>
            <person name="Mineta K."/>
            <person name="Michell C.T."/>
            <person name="Saber N."/>
            <person name="Kharbatia N.M."/>
            <person name="Rupper R.R."/>
            <person name="Sharp A.R."/>
            <person name="Dally N."/>
            <person name="Boughton B.A."/>
            <person name="Woo Y.H."/>
            <person name="Gao G."/>
            <person name="Schijlen E.G.W.M."/>
            <person name="Guo X."/>
            <person name="Momin A.A."/>
            <person name="Negrao S."/>
            <person name="Al-Babili S."/>
            <person name="Gehring C."/>
            <person name="Roessner U."/>
            <person name="Jung C."/>
            <person name="Murphy K."/>
            <person name="Arold S.T."/>
            <person name="Gojobori T."/>
            <person name="van der Linden C.G."/>
            <person name="van Loo E.N."/>
            <person name="Jellen E.N."/>
            <person name="Maughan P.J."/>
            <person name="Tester M."/>
        </authorList>
    </citation>
    <scope>NUCLEOTIDE SEQUENCE [LARGE SCALE GENOMIC DNA]</scope>
    <source>
        <strain evidence="13">cv. PI 614886</strain>
    </source>
</reference>
<dbReference type="CDD" id="cd19673">
    <property type="entry name" value="UBR-box_UBR3"/>
    <property type="match status" value="1"/>
</dbReference>
<accession>A0A803MGU2</accession>
<comment type="catalytic activity">
    <reaction evidence="1 10">
        <text>S-ubiquitinyl-[E2 ubiquitin-conjugating enzyme]-L-cysteine + [acceptor protein]-L-lysine = [E2 ubiquitin-conjugating enzyme]-L-cysteine + N(6)-ubiquitinyl-[acceptor protein]-L-lysine.</text>
        <dbReference type="EC" id="2.3.2.27"/>
    </reaction>
</comment>
<feature type="zinc finger region" description="UBR-type" evidence="9">
    <location>
        <begin position="123"/>
        <end position="193"/>
    </location>
</feature>
<organism evidence="13 14">
    <name type="scientific">Chenopodium quinoa</name>
    <name type="common">Quinoa</name>
    <dbReference type="NCBI Taxonomy" id="63459"/>
    <lineage>
        <taxon>Eukaryota</taxon>
        <taxon>Viridiplantae</taxon>
        <taxon>Streptophyta</taxon>
        <taxon>Embryophyta</taxon>
        <taxon>Tracheophyta</taxon>
        <taxon>Spermatophyta</taxon>
        <taxon>Magnoliopsida</taxon>
        <taxon>eudicotyledons</taxon>
        <taxon>Gunneridae</taxon>
        <taxon>Pentapetalae</taxon>
        <taxon>Caryophyllales</taxon>
        <taxon>Chenopodiaceae</taxon>
        <taxon>Chenopodioideae</taxon>
        <taxon>Atripliceae</taxon>
        <taxon>Chenopodium</taxon>
    </lineage>
</organism>
<sequence>MDNDSPSPSSSSPSLSPRHRIIQRLAVIGVPEDYLKDLQSGLIRFIKFNKHLLPDIVSAILPTDTDIEGVVGQKKFGSKKALGHPNLKDVYNESMIWLKWLMFEHEPSIALKNLASLNVGQRGVCGSVWGRNDLAFRCKTCEHDPTCAICVPCFQNGNHENHDYSIIYTGGGCCDCGDETAWKREGFCSKHKGAEQIQPLPDEIGNSVGPVLDLLLRCWKGKLSVVENMLRGDSVTKHDTEPRIVANAFSYVVVEMLLDFCNQSESLLSFVSKRLCDTVDLLNMLARAERFLGDDATKMLHELLLKLLAEPIFKLEFAKAFVDYYPAPVAEVLRTSSDNVLKKYPLISTFSVQILTVPTLIPYLVKERNLLAMLLECLGEILFSCCGEDGQFQFNKWVGVFDTCSRVMEDIKFVVSHSVVAKYVTHERPDIVKVWLQILSLVQGMNPQKRETSIHIEEDPENTHLPFIVCNSIASIHLLLVKSAFSAAHSEDMDKEASVEKEKLDTDDGYSQRHAKVGRLSEESSICSSAADNSTSESSSQKFDVTCNFVVIPAVLQLTCESTKAIDGWLAGSNVVSHVSSDISCCKLSAFKEALLSVKRGTYISGPSDGSSVTSACPMEIGDIEKDASTMESGTSAEKDALSLLSLSDWPDIDYDVSSQEISLHMPLHGLLSLILKEALRHYYGEFVLTDKGDFSYLNPLSSDHLDFFRKLLRGCHPYGFSSFMMEHPLQSRVFCSQVRAGMWRKNGDAAILCFNWYRSIRWSDHELELDLFLLQLCAALAPADLYVRRILERFQLSNYLALDLKRSSEYEPVLMQELLTLIIQLVKERRFCGLTASQSLQRELVCKLATGDATHSELVKSLPKDLSKLDQLQGVLDRIAHYSNPSGLNQGKYSLRMPYWKELDLYHPCWNPRDLQVAEERYSRFCGVSALSAQLPKWTNIYQPLIGIARVATCTTILQVIRAVLAYAVFTDRSTESRAPDGVLITALHLLSLALDICSLERNSGHQSTHCGECSLLVDVATEEIEVALHGGSSYQSLLSLLVLLMRMHRKENMGSSIEAGNFKISSLVEILLKKFADLDSKCVSKLQQFAPEIVNKADDTMSNSASDAEKRKMKAKEQQAAILAKMKAEQSKFLATMESSADAGFEKDDAGANEPQDSEETHVCCLCHDPNSRNPVSFLILLQKSRIVNFVDRGPPSWEQGWQSDGLESSVSTSVSIDPTAMVANASSVDSLPSSLLAQLVEGAVDEFASQGHPEELHAFIDYLKSQFPELRKIKNPGKSTEKKDKAVYSLESLEKDLFCSIHKEVSVVHDSGFIRDGEGSSSGKDAANSSYRDSSLLGKYIASLTKESRDPLQNSNSRRMEPDVQISSYGEFRPLGCDGIHVSSCGHAVHQGCLDRYLSSLKERLIRRMVFEGGHIVDPDQGEFLCPVCRRLANSTLPAVPGDSHKLWEKPTNFNISTVHPFGSLTESKKENGSLQLQYTLSILQTAASAVSRGEMLKALPMQRNRRIRPNLEPVFQLLSGMYFPDKQDTISRSGRVSPSVLMWATLKYSLISTEIAARCGKSSLGARNGLSSLYDEFNSSGGFILPLLLKIIQSTRSKNLPDLLVRFRGLQLFSESICCGLTHGKGHREGISGEGRLLYLLKHTNGGMEYPDMQFWDQASHPVLIHDPFSTLMWILFCLPYPFLSSKECFLSLVHTFYGVSIIQAILTYCSYSQCNVTDLGFHDCLVADIAKLAGKSAIAKKFFVSKYVDPSCHVKDMIDNLSLPYLRRCLLLWKLLKCSAISPSLPRVGDFDKSLDISDCQEATGNLGDRDEINELRNMFGIPPLDIALKDGGLRSMMLKWFDHFSKEFEDQCVQRVLHSTPAVPFQLMRLPVVYQDLVQRFIKVRCPNCEVVQEEPALCLLCGRLCSPAWKSCCSESGCQAHAASCGAGTGVFLLIRKTMILLQRNARQAPWPSPYLDAYGEEDVEMRRGKPLFLNEERYAALTYMVASHGLDRSSKVLHQTTIGTFFMV</sequence>
<evidence type="ECO:0000256" key="1">
    <source>
        <dbReference type="ARBA" id="ARBA00000900"/>
    </source>
</evidence>
<comment type="pathway">
    <text evidence="2 10">Protein modification; protein ubiquitination.</text>
</comment>
<keyword evidence="5 10" id="KW-0863">Zinc-finger</keyword>